<dbReference type="Gene3D" id="3.40.50.150">
    <property type="entry name" value="Vaccinia Virus protein VP39"/>
    <property type="match status" value="1"/>
</dbReference>
<feature type="binding site" evidence="5">
    <location>
        <begin position="124"/>
        <end position="126"/>
    </location>
    <ligand>
        <name>S-adenosyl-L-methionine</name>
        <dbReference type="ChEBI" id="CHEBI:59789"/>
    </ligand>
</feature>
<evidence type="ECO:0000256" key="5">
    <source>
        <dbReference type="HAMAP-Rule" id="MF_03223"/>
    </source>
</evidence>
<evidence type="ECO:0000256" key="4">
    <source>
        <dbReference type="ARBA" id="ARBA00022691"/>
    </source>
</evidence>
<dbReference type="GO" id="GO:0005737">
    <property type="term" value="C:cytoplasm"/>
    <property type="evidence" value="ECO:0007669"/>
    <property type="project" value="UniProtKB-SubCell"/>
</dbReference>
<dbReference type="GO" id="GO:0032259">
    <property type="term" value="P:methylation"/>
    <property type="evidence" value="ECO:0007669"/>
    <property type="project" value="UniProtKB-KW"/>
</dbReference>
<evidence type="ECO:0000313" key="7">
    <source>
        <dbReference type="Proteomes" id="UP000510647"/>
    </source>
</evidence>
<feature type="binding site" evidence="5">
    <location>
        <position position="201"/>
    </location>
    <ligand>
        <name>S-adenosyl-L-methionine</name>
        <dbReference type="ChEBI" id="CHEBI:59789"/>
    </ligand>
</feature>
<keyword evidence="2 5" id="KW-0489">Methyltransferase</keyword>
<dbReference type="EC" id="2.1.1.-" evidence="5"/>
<dbReference type="Pfam" id="PF10294">
    <property type="entry name" value="Methyltransf_16"/>
    <property type="match status" value="1"/>
</dbReference>
<evidence type="ECO:0000256" key="2">
    <source>
        <dbReference type="ARBA" id="ARBA00022603"/>
    </source>
</evidence>
<gene>
    <name evidence="5" type="primary">EFM7</name>
    <name evidence="6" type="ORF">HG537_0G04040</name>
</gene>
<dbReference type="HAMAP" id="MF_03223">
    <property type="entry name" value="Methyltr_EFM7"/>
    <property type="match status" value="1"/>
</dbReference>
<dbReference type="CDD" id="cd02440">
    <property type="entry name" value="AdoMet_MTases"/>
    <property type="match status" value="1"/>
</dbReference>
<feature type="binding site" evidence="5">
    <location>
        <position position="98"/>
    </location>
    <ligand>
        <name>S-adenosyl-L-methionine</name>
        <dbReference type="ChEBI" id="CHEBI:59789"/>
    </ligand>
</feature>
<sequence>MLEPKSEKFKRCPLNYSDLKLRLVVVLALKEGLMVSDTESIGAGFGLFEEPEDFRPPAPEPHFAKYERCKISPDSESQMKQLELRLVGSSPLWGHLLWNAGIYTARHLDENVSLVKNKSVLELGAAAGLPSLVCSLIGAKKVVCTDYPDADLLQNIQFNVDRVGEEAGDIVVEGYIWGNDYVPLQRHIGGENSKFDLIILSDLVFNHSEHHKLLKTTKDLLAEDGKALVVFSPHRPWLLNDDLQFFETAKEYGLLPTFIEMVNWEPMFEEDEETSEIRSRVYSYYLTHA</sequence>
<dbReference type="InterPro" id="IPR025784">
    <property type="entry name" value="EFM7"/>
</dbReference>
<dbReference type="Proteomes" id="UP000510647">
    <property type="component" value="Chromosome 7"/>
</dbReference>
<evidence type="ECO:0000313" key="6">
    <source>
        <dbReference type="EMBL" id="QLQ82149.1"/>
    </source>
</evidence>
<evidence type="ECO:0000256" key="1">
    <source>
        <dbReference type="ARBA" id="ARBA00022490"/>
    </source>
</evidence>
<name>A0A7H9HYE8_9SACH</name>
<protein>
    <recommendedName>
        <fullName evidence="5">Protein N-terminal and lysine N-methyltransferase EFM7</fullName>
        <ecNumber evidence="5">2.1.1.-</ecNumber>
    </recommendedName>
    <alternativeName>
        <fullName evidence="5">Elongation factor methyltransferase 7</fullName>
    </alternativeName>
</protein>
<dbReference type="GO" id="GO:0071885">
    <property type="term" value="F:N-terminal protein N-methyltransferase activity"/>
    <property type="evidence" value="ECO:0007669"/>
    <property type="project" value="UniProtKB-UniRule"/>
</dbReference>
<comment type="subcellular location">
    <subcellularLocation>
        <location evidence="5">Cytoplasm</location>
    </subcellularLocation>
</comment>
<comment type="function">
    <text evidence="5">S-adenosyl-L-methionine-dependent protein methyltransferase that trimethylates the N-terminal glycine 'Gly-2' of elongation factor 1-alpha, before also catalyzing the mono- and dimethylation of 'Lys-3'.</text>
</comment>
<dbReference type="PROSITE" id="PS51560">
    <property type="entry name" value="SAM_MT_NNT1"/>
    <property type="match status" value="1"/>
</dbReference>
<dbReference type="SUPFAM" id="SSF53335">
    <property type="entry name" value="S-adenosyl-L-methionine-dependent methyltransferases"/>
    <property type="match status" value="1"/>
</dbReference>
<accession>A0A7H9HYE8</accession>
<dbReference type="OrthoDB" id="46564at2759"/>
<dbReference type="GO" id="GO:0016279">
    <property type="term" value="F:protein-lysine N-methyltransferase activity"/>
    <property type="evidence" value="ECO:0007669"/>
    <property type="project" value="UniProtKB-UniRule"/>
</dbReference>
<dbReference type="InterPro" id="IPR019410">
    <property type="entry name" value="Methyltransf_16"/>
</dbReference>
<feature type="binding site" evidence="5">
    <location>
        <position position="177"/>
    </location>
    <ligand>
        <name>S-adenosyl-L-methionine</name>
        <dbReference type="ChEBI" id="CHEBI:59789"/>
    </ligand>
</feature>
<keyword evidence="1 5" id="KW-0963">Cytoplasm</keyword>
<dbReference type="PANTHER" id="PTHR14614:SF10">
    <property type="entry name" value="PROTEIN N-TERMINAL AND LYSINE N-METHYLTRANSFERASE EFM7"/>
    <property type="match status" value="1"/>
</dbReference>
<evidence type="ECO:0000256" key="3">
    <source>
        <dbReference type="ARBA" id="ARBA00022679"/>
    </source>
</evidence>
<dbReference type="AlphaFoldDB" id="A0A7H9HYE8"/>
<dbReference type="EMBL" id="CP059273">
    <property type="protein sequence ID" value="QLQ82149.1"/>
    <property type="molecule type" value="Genomic_DNA"/>
</dbReference>
<dbReference type="PANTHER" id="PTHR14614">
    <property type="entry name" value="HEPATOCELLULAR CARCINOMA-ASSOCIATED ANTIGEN"/>
    <property type="match status" value="1"/>
</dbReference>
<dbReference type="InterPro" id="IPR029063">
    <property type="entry name" value="SAM-dependent_MTases_sf"/>
</dbReference>
<keyword evidence="3 5" id="KW-0808">Transferase</keyword>
<keyword evidence="4 5" id="KW-0949">S-adenosyl-L-methionine</keyword>
<keyword evidence="7" id="KW-1185">Reference proteome</keyword>
<organism evidence="6 7">
    <name type="scientific">Torulaspora globosa</name>
    <dbReference type="NCBI Taxonomy" id="48254"/>
    <lineage>
        <taxon>Eukaryota</taxon>
        <taxon>Fungi</taxon>
        <taxon>Dikarya</taxon>
        <taxon>Ascomycota</taxon>
        <taxon>Saccharomycotina</taxon>
        <taxon>Saccharomycetes</taxon>
        <taxon>Saccharomycetales</taxon>
        <taxon>Saccharomycetaceae</taxon>
        <taxon>Torulaspora</taxon>
    </lineage>
</organism>
<comment type="similarity">
    <text evidence="5">Belongs to the class I-like SAM-binding methyltransferase superfamily. EFM7 family.</text>
</comment>
<reference evidence="6 7" key="1">
    <citation type="submission" date="2020-06" db="EMBL/GenBank/DDBJ databases">
        <title>The yeast mating-type switching endonuclease HO is a domesticated member of an unorthodox homing genetic element family.</title>
        <authorList>
            <person name="Coughlan A.Y."/>
            <person name="Lombardi L."/>
            <person name="Braun-Galleani S."/>
            <person name="Martos A.R."/>
            <person name="Galeote V."/>
            <person name="Bigey F."/>
            <person name="Dequin S."/>
            <person name="Byrne K.P."/>
            <person name="Wolfe K.H."/>
        </authorList>
    </citation>
    <scope>NUCLEOTIDE SEQUENCE [LARGE SCALE GENOMIC DNA]</scope>
    <source>
        <strain evidence="6 7">CBS2947</strain>
    </source>
</reference>
<proteinExistence type="inferred from homology"/>
<feature type="binding site" evidence="5">
    <location>
        <position position="146"/>
    </location>
    <ligand>
        <name>S-adenosyl-L-methionine</name>
        <dbReference type="ChEBI" id="CHEBI:59789"/>
    </ligand>
</feature>